<accession>A0A224XS11</accession>
<evidence type="ECO:0000313" key="1">
    <source>
        <dbReference type="EMBL" id="JAW15296.1"/>
    </source>
</evidence>
<name>A0A224XS11_9HEMI</name>
<dbReference type="AlphaFoldDB" id="A0A224XS11"/>
<protein>
    <submittedName>
        <fullName evidence="1">Putative secreted protein</fullName>
    </submittedName>
</protein>
<proteinExistence type="predicted"/>
<organism evidence="1">
    <name type="scientific">Panstrongylus lignarius</name>
    <dbReference type="NCBI Taxonomy" id="156445"/>
    <lineage>
        <taxon>Eukaryota</taxon>
        <taxon>Metazoa</taxon>
        <taxon>Ecdysozoa</taxon>
        <taxon>Arthropoda</taxon>
        <taxon>Hexapoda</taxon>
        <taxon>Insecta</taxon>
        <taxon>Pterygota</taxon>
        <taxon>Neoptera</taxon>
        <taxon>Paraneoptera</taxon>
        <taxon>Hemiptera</taxon>
        <taxon>Heteroptera</taxon>
        <taxon>Panheteroptera</taxon>
        <taxon>Cimicomorpha</taxon>
        <taxon>Reduviidae</taxon>
        <taxon>Triatominae</taxon>
        <taxon>Panstrongylus</taxon>
    </lineage>
</organism>
<dbReference type="EMBL" id="GFTR01001130">
    <property type="protein sequence ID" value="JAW15296.1"/>
    <property type="molecule type" value="Transcribed_RNA"/>
</dbReference>
<sequence>MFRQIIITIFVLSFPKSIKGSSKFQPIRIHQFHAKYQLLQSSCIPTSYHVSSSELYGWRDKSVRQFFTSYFPHPLLLIRSISIIFVP</sequence>
<reference evidence="1" key="1">
    <citation type="journal article" date="2018" name="PLoS Negl. Trop. Dis.">
        <title>An insight into the salivary gland and fat body transcriptome of Panstrongylus lignarius (Hemiptera: Heteroptera), the main vector of Chagas disease in Peru.</title>
        <authorList>
            <person name="Nevoa J.C."/>
            <person name="Mendes M.T."/>
            <person name="da Silva M.V."/>
            <person name="Soares S.C."/>
            <person name="Oliveira C.J.F."/>
            <person name="Ribeiro J.M.C."/>
        </authorList>
    </citation>
    <scope>NUCLEOTIDE SEQUENCE</scope>
</reference>